<keyword evidence="1" id="KW-0479">Metal-binding</keyword>
<dbReference type="GO" id="GO:0000981">
    <property type="term" value="F:DNA-binding transcription factor activity, RNA polymerase II-specific"/>
    <property type="evidence" value="ECO:0007669"/>
    <property type="project" value="InterPro"/>
</dbReference>
<accession>A0A9P6FZW1</accession>
<feature type="non-terminal residue" evidence="9">
    <location>
        <position position="1115"/>
    </location>
</feature>
<protein>
    <submittedName>
        <fullName evidence="9">Transcriptional activator of fatty acid utilization</fullName>
    </submittedName>
</protein>
<reference evidence="9" key="1">
    <citation type="journal article" date="2020" name="Fungal Divers.">
        <title>Resolving the Mortierellaceae phylogeny through synthesis of multi-gene phylogenetics and phylogenomics.</title>
        <authorList>
            <person name="Vandepol N."/>
            <person name="Liber J."/>
            <person name="Desiro A."/>
            <person name="Na H."/>
            <person name="Kennedy M."/>
            <person name="Barry K."/>
            <person name="Grigoriev I.V."/>
            <person name="Miller A.N."/>
            <person name="O'Donnell K."/>
            <person name="Stajich J.E."/>
            <person name="Bonito G."/>
        </authorList>
    </citation>
    <scope>NUCLEOTIDE SEQUENCE</scope>
    <source>
        <strain evidence="9">KOD1015</strain>
    </source>
</reference>
<dbReference type="Gene3D" id="4.10.240.10">
    <property type="entry name" value="Zn(2)-C6 fungal-type DNA-binding domain"/>
    <property type="match status" value="1"/>
</dbReference>
<dbReference type="SMART" id="SM00906">
    <property type="entry name" value="Fungal_trans"/>
    <property type="match status" value="1"/>
</dbReference>
<feature type="region of interest" description="Disordered" evidence="7">
    <location>
        <begin position="1091"/>
        <end position="1115"/>
    </location>
</feature>
<dbReference type="AlphaFoldDB" id="A0A9P6FZW1"/>
<comment type="caution">
    <text evidence="9">The sequence shown here is derived from an EMBL/GenBank/DDBJ whole genome shotgun (WGS) entry which is preliminary data.</text>
</comment>
<feature type="region of interest" description="Disordered" evidence="7">
    <location>
        <begin position="79"/>
        <end position="180"/>
    </location>
</feature>
<keyword evidence="10" id="KW-1185">Reference proteome</keyword>
<feature type="region of interest" description="Disordered" evidence="7">
    <location>
        <begin position="196"/>
        <end position="235"/>
    </location>
</feature>
<dbReference type="PANTHER" id="PTHR31313:SF81">
    <property type="entry name" value="TY1 ENHANCER ACTIVATOR"/>
    <property type="match status" value="1"/>
</dbReference>
<dbReference type="PANTHER" id="PTHR31313">
    <property type="entry name" value="TY1 ENHANCER ACTIVATOR"/>
    <property type="match status" value="1"/>
</dbReference>
<keyword evidence="6" id="KW-0539">Nucleus</keyword>
<evidence type="ECO:0000256" key="1">
    <source>
        <dbReference type="ARBA" id="ARBA00022723"/>
    </source>
</evidence>
<dbReference type="OrthoDB" id="4161332at2759"/>
<dbReference type="CDD" id="cd12148">
    <property type="entry name" value="fungal_TF_MHR"/>
    <property type="match status" value="1"/>
</dbReference>
<feature type="region of interest" description="Disordered" evidence="7">
    <location>
        <begin position="748"/>
        <end position="796"/>
    </location>
</feature>
<dbReference type="GO" id="GO:0008270">
    <property type="term" value="F:zinc ion binding"/>
    <property type="evidence" value="ECO:0007669"/>
    <property type="project" value="InterPro"/>
</dbReference>
<dbReference type="GO" id="GO:0003677">
    <property type="term" value="F:DNA binding"/>
    <property type="evidence" value="ECO:0007669"/>
    <property type="project" value="UniProtKB-KW"/>
</dbReference>
<dbReference type="Proteomes" id="UP000780801">
    <property type="component" value="Unassembled WGS sequence"/>
</dbReference>
<feature type="region of interest" description="Disordered" evidence="7">
    <location>
        <begin position="851"/>
        <end position="884"/>
    </location>
</feature>
<feature type="compositionally biased region" description="Polar residues" evidence="7">
    <location>
        <begin position="777"/>
        <end position="796"/>
    </location>
</feature>
<proteinExistence type="predicted"/>
<feature type="compositionally biased region" description="Polar residues" evidence="7">
    <location>
        <begin position="851"/>
        <end position="865"/>
    </location>
</feature>
<sequence>TKCDHAKPTCGPCLYAGLMECTFLLGKPPPPKRKKAHSEVEVLEARLKSIESAYSERLSQMETLLSKVMPAADVREALKAPTTTTTPAAQAQRSSVKSTKSTKHSSTKSFSINETPSSRGTIIIDELVDIGPPKSKEKPRPSTSSMEVSHSTVPKPTTLTASATPRVPSSTHSSSCERMVTVPPEGLKEEEAYEEMQFFPSPEERASQSKSPAPSSTPSLTHLQDGIQDNSDPGEGVELDDLAVTMDKLRLFDASMYLGKGSMLFTSTDKDFFWDEEISFDVHDMHNIDIPIEALTLPPISVIDELFDIYYSHYYPFLPMVQRAALLQALEDRREPQSIFLLNSIFMAAAITGDCKHESCYGTPNNHKTLGKPFFERARIVLDYCIGVPRLTTVQGLIMLSLYPQISGLGHCYMQQGILMAADLGLHRKCDRWIQDKQVQESRKRIFWCVYAIDSYVASVTGRKPLLDDYEIDVPLLVPLSSEGEEEYSHTLYLVHLCKLWRIYRNVKRYIFNSTEVQDMVPGSLPKSHEQQLIQWQMQLPAVLRFSPDIKAGDPRVLHNARGGVAQMLYESTLILLHKPYLNSKEVQHAHYRSQDICIRAAKKITDITDVLAETYPRTFEITGVAEYAMAIAIRIHVMYMQSEDAPTAQSSQAGFEYLMRFFKEFYSSPAINIDEQTINCILTFFDEFLHAVKGFGESSRHICATAIKSMAMAKRSKMPYGKPRMDGSHDQNEDLNLSRLVKIGRLERAKSRDSSSASPGTFPLSEVPGAHRKRQSQGQQDELRSSQCQNDGYGTTSTCSDISGASCGVGCQEDENNPGKFRKVSHFVGPFGGPLVMESLSQYQTTAAILSQPRSTHGSPSSGDLFQPLQHTAPPPLGSSGSFQQPLAMAMQHSQTHESILQHQQSNQFLQQPNELSGPSSFVAFDPSMWASASTATTTSATFSSEPTSMDHSFLGGLTGTVGRINGFPQVTTAQAGSISDPLTLSDDFMSSAGLYSNPQSQNFNQASLQQQPQRHEGSSNGSLLSLESGPISNSGVMDSELSATEIQALLEQSLADDTRFDGSHLGQLSGYSSNATTGAVTPRFHSQLPVQAQSSPQQQQLPEQHLSLNWQSR</sequence>
<keyword evidence="2" id="KW-0862">Zinc</keyword>
<feature type="compositionally biased region" description="Polar residues" evidence="7">
    <location>
        <begin position="208"/>
        <end position="231"/>
    </location>
</feature>
<evidence type="ECO:0000256" key="6">
    <source>
        <dbReference type="ARBA" id="ARBA00023242"/>
    </source>
</evidence>
<keyword evidence="3" id="KW-0805">Transcription regulation</keyword>
<dbReference type="Pfam" id="PF04082">
    <property type="entry name" value="Fungal_trans"/>
    <property type="match status" value="1"/>
</dbReference>
<evidence type="ECO:0000313" key="9">
    <source>
        <dbReference type="EMBL" id="KAF9583730.1"/>
    </source>
</evidence>
<evidence type="ECO:0000259" key="8">
    <source>
        <dbReference type="SMART" id="SM00906"/>
    </source>
</evidence>
<name>A0A9P6FZW1_9FUNG</name>
<evidence type="ECO:0000256" key="5">
    <source>
        <dbReference type="ARBA" id="ARBA00023163"/>
    </source>
</evidence>
<keyword evidence="4" id="KW-0238">DNA-binding</keyword>
<feature type="compositionally biased region" description="Low complexity" evidence="7">
    <location>
        <begin position="80"/>
        <end position="99"/>
    </location>
</feature>
<dbReference type="GO" id="GO:0006351">
    <property type="term" value="P:DNA-templated transcription"/>
    <property type="evidence" value="ECO:0007669"/>
    <property type="project" value="InterPro"/>
</dbReference>
<evidence type="ECO:0000256" key="3">
    <source>
        <dbReference type="ARBA" id="ARBA00023015"/>
    </source>
</evidence>
<feature type="region of interest" description="Disordered" evidence="7">
    <location>
        <begin position="995"/>
        <end position="1033"/>
    </location>
</feature>
<evidence type="ECO:0000256" key="7">
    <source>
        <dbReference type="SAM" id="MobiDB-lite"/>
    </source>
</evidence>
<keyword evidence="5" id="KW-0804">Transcription</keyword>
<organism evidence="9 10">
    <name type="scientific">Lunasporangiospora selenospora</name>
    <dbReference type="NCBI Taxonomy" id="979761"/>
    <lineage>
        <taxon>Eukaryota</taxon>
        <taxon>Fungi</taxon>
        <taxon>Fungi incertae sedis</taxon>
        <taxon>Mucoromycota</taxon>
        <taxon>Mortierellomycotina</taxon>
        <taxon>Mortierellomycetes</taxon>
        <taxon>Mortierellales</taxon>
        <taxon>Mortierellaceae</taxon>
        <taxon>Lunasporangiospora</taxon>
    </lineage>
</organism>
<evidence type="ECO:0000256" key="4">
    <source>
        <dbReference type="ARBA" id="ARBA00023125"/>
    </source>
</evidence>
<gene>
    <name evidence="9" type="primary">CTF1_3</name>
    <name evidence="9" type="ORF">BGW38_008734</name>
</gene>
<dbReference type="EMBL" id="JAABOA010000610">
    <property type="protein sequence ID" value="KAF9583730.1"/>
    <property type="molecule type" value="Genomic_DNA"/>
</dbReference>
<evidence type="ECO:0000256" key="2">
    <source>
        <dbReference type="ARBA" id="ARBA00022833"/>
    </source>
</evidence>
<evidence type="ECO:0000313" key="10">
    <source>
        <dbReference type="Proteomes" id="UP000780801"/>
    </source>
</evidence>
<dbReference type="InterPro" id="IPR007219">
    <property type="entry name" value="XnlR_reg_dom"/>
</dbReference>
<dbReference type="InterPro" id="IPR051615">
    <property type="entry name" value="Transcr_Regulatory_Elem"/>
</dbReference>
<feature type="compositionally biased region" description="Polar residues" evidence="7">
    <location>
        <begin position="995"/>
        <end position="1014"/>
    </location>
</feature>
<feature type="compositionally biased region" description="Polar residues" evidence="7">
    <location>
        <begin position="141"/>
        <end position="176"/>
    </location>
</feature>
<feature type="domain" description="Xylanolytic transcriptional activator regulatory" evidence="8">
    <location>
        <begin position="410"/>
        <end position="483"/>
    </location>
</feature>
<dbReference type="InterPro" id="IPR036864">
    <property type="entry name" value="Zn2-C6_fun-type_DNA-bd_sf"/>
</dbReference>
<feature type="compositionally biased region" description="Low complexity" evidence="7">
    <location>
        <begin position="1020"/>
        <end position="1031"/>
    </location>
</feature>